<protein>
    <submittedName>
        <fullName evidence="1">Uncharacterized protein</fullName>
    </submittedName>
</protein>
<accession>A0ABT4G6C8</accession>
<dbReference type="Gene3D" id="1.10.340.20">
    <property type="entry name" value="Apc36109-like domain"/>
    <property type="match status" value="1"/>
</dbReference>
<sequence>MKFRAVSDQTKMNVMLWRIKKEIMKENRYLESLPYDPTPIMKVVKYHIDRWDPVKLLAMGSPDDEYDGETRTITIYITKHLDDLDVLSLGKAINKVMGDSFRDEFQADEQSIEIASSIIHSLRSGV</sequence>
<name>A0ABT4G6C8_9BACL</name>
<comment type="caution">
    <text evidence="1">The sequence shown here is derived from an EMBL/GenBank/DDBJ whole genome shotgun (WGS) entry which is preliminary data.</text>
</comment>
<proteinExistence type="predicted"/>
<keyword evidence="2" id="KW-1185">Reference proteome</keyword>
<dbReference type="Proteomes" id="UP001527099">
    <property type="component" value="Unassembled WGS sequence"/>
</dbReference>
<dbReference type="InterPro" id="IPR023162">
    <property type="entry name" value="Apc36109-like_dom_sf"/>
</dbReference>
<dbReference type="EMBL" id="JAMDMX010000003">
    <property type="protein sequence ID" value="MCY9691710.1"/>
    <property type="molecule type" value="Genomic_DNA"/>
</dbReference>
<evidence type="ECO:0000313" key="2">
    <source>
        <dbReference type="Proteomes" id="UP001527099"/>
    </source>
</evidence>
<evidence type="ECO:0000313" key="1">
    <source>
        <dbReference type="EMBL" id="MCY9691710.1"/>
    </source>
</evidence>
<reference evidence="1 2" key="1">
    <citation type="submission" date="2022-05" db="EMBL/GenBank/DDBJ databases">
        <title>Genome Sequencing of Bee-Associated Microbes.</title>
        <authorList>
            <person name="Dunlap C."/>
        </authorList>
    </citation>
    <scope>NUCLEOTIDE SEQUENCE [LARGE SCALE GENOMIC DNA]</scope>
    <source>
        <strain evidence="1 2">NRRL B-14421</strain>
    </source>
</reference>
<organism evidence="1 2">
    <name type="scientific">Paenibacillus alginolyticus</name>
    <dbReference type="NCBI Taxonomy" id="59839"/>
    <lineage>
        <taxon>Bacteria</taxon>
        <taxon>Bacillati</taxon>
        <taxon>Bacillota</taxon>
        <taxon>Bacilli</taxon>
        <taxon>Bacillales</taxon>
        <taxon>Paenibacillaceae</taxon>
        <taxon>Paenibacillus</taxon>
    </lineage>
</organism>
<dbReference type="SUPFAM" id="SSF116922">
    <property type="entry name" value="YugE-like"/>
    <property type="match status" value="1"/>
</dbReference>
<gene>
    <name evidence="1" type="ORF">M5X19_02045</name>
</gene>
<dbReference type="RefSeq" id="WP_268613488.1">
    <property type="nucleotide sequence ID" value="NZ_JAMDMX010000003.1"/>
</dbReference>